<dbReference type="EMBL" id="RCHS01001343">
    <property type="protein sequence ID" value="RMX54026.1"/>
    <property type="molecule type" value="Genomic_DNA"/>
</dbReference>
<feature type="region of interest" description="Disordered" evidence="3">
    <location>
        <begin position="1070"/>
        <end position="1182"/>
    </location>
</feature>
<dbReference type="InterPro" id="IPR036034">
    <property type="entry name" value="PDZ_sf"/>
</dbReference>
<dbReference type="InterPro" id="IPR052122">
    <property type="entry name" value="Intracell_Traff_Signaling_Reg"/>
</dbReference>
<dbReference type="SMART" id="SM00233">
    <property type="entry name" value="PH"/>
    <property type="match status" value="1"/>
</dbReference>
<dbReference type="Gene3D" id="2.30.29.30">
    <property type="entry name" value="Pleckstrin-homology domain (PH domain)/Phosphotyrosine-binding domain (PTB)"/>
    <property type="match status" value="1"/>
</dbReference>
<evidence type="ECO:0000313" key="7">
    <source>
        <dbReference type="Proteomes" id="UP000275408"/>
    </source>
</evidence>
<gene>
    <name evidence="6" type="ORF">pdam_00013675</name>
</gene>
<dbReference type="PROSITE" id="PS50003">
    <property type="entry name" value="PH_DOMAIN"/>
    <property type="match status" value="1"/>
</dbReference>
<organism evidence="6 7">
    <name type="scientific">Pocillopora damicornis</name>
    <name type="common">Cauliflower coral</name>
    <name type="synonym">Millepora damicornis</name>
    <dbReference type="NCBI Taxonomy" id="46731"/>
    <lineage>
        <taxon>Eukaryota</taxon>
        <taxon>Metazoa</taxon>
        <taxon>Cnidaria</taxon>
        <taxon>Anthozoa</taxon>
        <taxon>Hexacorallia</taxon>
        <taxon>Scleractinia</taxon>
        <taxon>Astrocoeniina</taxon>
        <taxon>Pocilloporidae</taxon>
        <taxon>Pocillopora</taxon>
    </lineage>
</organism>
<dbReference type="STRING" id="46731.A0A3M6UK38"/>
<dbReference type="PANTHER" id="PTHR15963">
    <property type="entry name" value="GENERAL RECEPTOR FOR PHOSPHOINOSITIDES 1-ASSOCIATED SCAFFOLD PROTEIN-RELATED"/>
    <property type="match status" value="1"/>
</dbReference>
<feature type="compositionally biased region" description="Polar residues" evidence="3">
    <location>
        <begin position="95"/>
        <end position="113"/>
    </location>
</feature>
<evidence type="ECO:0000256" key="2">
    <source>
        <dbReference type="ARBA" id="ARBA00022490"/>
    </source>
</evidence>
<evidence type="ECO:0000256" key="1">
    <source>
        <dbReference type="ARBA" id="ARBA00004496"/>
    </source>
</evidence>
<proteinExistence type="predicted"/>
<evidence type="ECO:0008006" key="8">
    <source>
        <dbReference type="Google" id="ProtNLM"/>
    </source>
</evidence>
<sequence>MPVAWPPYMVTLLHTLSCDSLVNMAETAEDHRTSSENETSGVTGSAESIDLSCIHWGYLNCTLLKDPKKIKDNIWQTFWVDLCGSTLRLYKDLSLPQNSADQPPPSSLSVPSNENEKKEAFIVLKKGTKVQIIEPGFESHKSQKRKFTVNRRHVFKVSFTSGGTNSPSYLFQAPSKGSMYRWISKIEEAIDMSDKPQRLKEAKLRSMEQQRFRMAPEMRIPDRDDIDSGMEGDVEEVYETSKKLVDNPRLELMKKQLHDLEELVQQLEKEEEAFLGGSLSHLTRRCEFHSTTTKDYFLIPGHSRTLIPKGTELTVLGQLPNNRWRCCVELPRSKSAGLANGQHLESSSEVESISSFDTADDENITNTKPNTDILIGSVPNSLLNDLSNLISCKLKCEDGTPVASPGVTPQLSPFPSPPHSPYSPHKNNRDSSPGKRSSLRRSIASENLSEQDIWEQFCIPSPPSSPVTSRSTSPSMCLSCSPGGSLEDLDFVDKESCETVNPEENKECCEVILRQGREKDERDLLVLKSRREATFMIDDIPETYIGSDSEDDRMVTVIDEVPPHELLDSENIEQEPVKMRVKKDQSHRDSDTESIASLQPNYAFLVTKKLRQRGISLIVGSSSSEDENDDDKDMGPPSRLSRRFGNVIDFADVWTKNSYNLKAKGQNRVPKLLVFISWFIIKQFSKKGRSSSLGSTSFSAIWFLKVIVVLFTSLEIRPYSAFVPRKQVGITLSREVQNFVPRTSTRNELLRDYSSPSDKPSPMIRSNTLTTFEKLGDWSSTENAPPINQRRTLQLSKDSSAGFGFTLQTYGIVQQSGDVEYMTFVLSVEEDGPAYMAGLRPGDLILEVDGESVEKVDHKEVVARIHQASKSVRLVAVFVDALRRMKMNTRLKLLQAELADKELLFQELCKREDEILQEMSSLDLPRERTNSFLYTHELTSTFSKQSPNVHDSVLQYRQALHDKEARRSSLPDGVELGKQRITATTGSEMLKKFSSPDLSAQRRKPISAKLIKSFRKKKPSVESFKSYLELDLDAENPGKEEETGSDTPGPDVFEPALTTAEATATAVLDEPRTLEREAPVTSNFTPLEENPKLSSLIRSNSEQNSSTLYKEFSENPDVSNQDRIAPGIAQMKKRFEKSSSSKTLPTKSLKPAQDERNGNTLGSNALRMAEFHELNQRQTPSS</sequence>
<dbReference type="SUPFAM" id="SSF50729">
    <property type="entry name" value="PH domain-like"/>
    <property type="match status" value="1"/>
</dbReference>
<dbReference type="PROSITE" id="PS50106">
    <property type="entry name" value="PDZ"/>
    <property type="match status" value="1"/>
</dbReference>
<accession>A0A3M6UK38</accession>
<evidence type="ECO:0000256" key="3">
    <source>
        <dbReference type="SAM" id="MobiDB-lite"/>
    </source>
</evidence>
<dbReference type="Proteomes" id="UP000275408">
    <property type="component" value="Unassembled WGS sequence"/>
</dbReference>
<comment type="caution">
    <text evidence="6">The sequence shown here is derived from an EMBL/GenBank/DDBJ whole genome shotgun (WGS) entry which is preliminary data.</text>
</comment>
<feature type="region of interest" description="Disordered" evidence="3">
    <location>
        <begin position="402"/>
        <end position="441"/>
    </location>
</feature>
<feature type="region of interest" description="Disordered" evidence="3">
    <location>
        <begin position="95"/>
        <end position="114"/>
    </location>
</feature>
<dbReference type="Pfam" id="PF00595">
    <property type="entry name" value="PDZ"/>
    <property type="match status" value="1"/>
</dbReference>
<feature type="compositionally biased region" description="Low complexity" evidence="3">
    <location>
        <begin position="1138"/>
        <end position="1151"/>
    </location>
</feature>
<evidence type="ECO:0000259" key="4">
    <source>
        <dbReference type="PROSITE" id="PS50003"/>
    </source>
</evidence>
<dbReference type="AlphaFoldDB" id="A0A3M6UK38"/>
<protein>
    <recommendedName>
        <fullName evidence="8">PDZ domain-containing protein</fullName>
    </recommendedName>
</protein>
<dbReference type="OrthoDB" id="10041077at2759"/>
<evidence type="ECO:0000313" key="6">
    <source>
        <dbReference type="EMBL" id="RMX54026.1"/>
    </source>
</evidence>
<feature type="compositionally biased region" description="Polar residues" evidence="3">
    <location>
        <begin position="1092"/>
        <end position="1108"/>
    </location>
</feature>
<dbReference type="InterPro" id="IPR011993">
    <property type="entry name" value="PH-like_dom_sf"/>
</dbReference>
<feature type="compositionally biased region" description="Pro residues" evidence="3">
    <location>
        <begin position="412"/>
        <end position="421"/>
    </location>
</feature>
<keyword evidence="2" id="KW-0963">Cytoplasm</keyword>
<dbReference type="Pfam" id="PF00169">
    <property type="entry name" value="PH"/>
    <property type="match status" value="1"/>
</dbReference>
<feature type="domain" description="PDZ" evidence="5">
    <location>
        <begin position="792"/>
        <end position="880"/>
    </location>
</feature>
<feature type="region of interest" description="Disordered" evidence="3">
    <location>
        <begin position="1032"/>
        <end position="1054"/>
    </location>
</feature>
<dbReference type="InterPro" id="IPR001478">
    <property type="entry name" value="PDZ"/>
</dbReference>
<feature type="region of interest" description="Disordered" evidence="3">
    <location>
        <begin position="337"/>
        <end position="371"/>
    </location>
</feature>
<dbReference type="InterPro" id="IPR001849">
    <property type="entry name" value="PH_domain"/>
</dbReference>
<reference evidence="6 7" key="1">
    <citation type="journal article" date="2018" name="Sci. Rep.">
        <title>Comparative analysis of the Pocillopora damicornis genome highlights role of immune system in coral evolution.</title>
        <authorList>
            <person name="Cunning R."/>
            <person name="Bay R.A."/>
            <person name="Gillette P."/>
            <person name="Baker A.C."/>
            <person name="Traylor-Knowles N."/>
        </authorList>
    </citation>
    <scope>NUCLEOTIDE SEQUENCE [LARGE SCALE GENOMIC DNA]</scope>
    <source>
        <strain evidence="6">RSMAS</strain>
        <tissue evidence="6">Whole animal</tissue>
    </source>
</reference>
<dbReference type="PANTHER" id="PTHR15963:SF5">
    <property type="entry name" value="SHORT SPINDLE 6, ISOFORM A"/>
    <property type="match status" value="1"/>
</dbReference>
<evidence type="ECO:0000259" key="5">
    <source>
        <dbReference type="PROSITE" id="PS50106"/>
    </source>
</evidence>
<dbReference type="Gene3D" id="2.30.42.10">
    <property type="match status" value="1"/>
</dbReference>
<dbReference type="SUPFAM" id="SSF50156">
    <property type="entry name" value="PDZ domain-like"/>
    <property type="match status" value="1"/>
</dbReference>
<feature type="domain" description="PH" evidence="4">
    <location>
        <begin position="52"/>
        <end position="191"/>
    </location>
</feature>
<dbReference type="GO" id="GO:0005737">
    <property type="term" value="C:cytoplasm"/>
    <property type="evidence" value="ECO:0007669"/>
    <property type="project" value="UniProtKB-SubCell"/>
</dbReference>
<comment type="subcellular location">
    <subcellularLocation>
        <location evidence="1">Cytoplasm</location>
    </subcellularLocation>
</comment>
<keyword evidence="7" id="KW-1185">Reference proteome</keyword>
<feature type="compositionally biased region" description="Low complexity" evidence="3">
    <location>
        <begin position="345"/>
        <end position="355"/>
    </location>
</feature>
<dbReference type="SMART" id="SM00228">
    <property type="entry name" value="PDZ"/>
    <property type="match status" value="1"/>
</dbReference>
<name>A0A3M6UK38_POCDA</name>